<reference evidence="21" key="1">
    <citation type="submission" date="2023-07" db="EMBL/GenBank/DDBJ databases">
        <title>30 novel species of actinomycetes from the DSMZ collection.</title>
        <authorList>
            <person name="Nouioui I."/>
        </authorList>
    </citation>
    <scope>NUCLEOTIDE SEQUENCE [LARGE SCALE GENOMIC DNA]</scope>
    <source>
        <strain evidence="21">DSM 45834</strain>
    </source>
</reference>
<dbReference type="RefSeq" id="WP_311556857.1">
    <property type="nucleotide sequence ID" value="NZ_JAVREJ010000009.1"/>
</dbReference>
<dbReference type="PROSITE" id="PS51104">
    <property type="entry name" value="PTS_EIIC_TYPE_2"/>
    <property type="match status" value="1"/>
</dbReference>
<evidence type="ECO:0000256" key="2">
    <source>
        <dbReference type="ARBA" id="ARBA00002434"/>
    </source>
</evidence>
<dbReference type="InterPro" id="IPR003501">
    <property type="entry name" value="PTS_EIIB_2/3"/>
</dbReference>
<dbReference type="InterPro" id="IPR003352">
    <property type="entry name" value="PTS_EIIC"/>
</dbReference>
<evidence type="ECO:0000259" key="19">
    <source>
        <dbReference type="PROSITE" id="PS51104"/>
    </source>
</evidence>
<keyword evidence="13 17" id="KW-1133">Transmembrane helix</keyword>
<feature type="transmembrane region" description="Helical" evidence="17">
    <location>
        <begin position="329"/>
        <end position="352"/>
    </location>
</feature>
<dbReference type="EC" id="2.7.1.197" evidence="4"/>
<dbReference type="Pfam" id="PF02302">
    <property type="entry name" value="PTS_IIB"/>
    <property type="match status" value="1"/>
</dbReference>
<dbReference type="SUPFAM" id="SSF52794">
    <property type="entry name" value="PTS system IIB component-like"/>
    <property type="match status" value="1"/>
</dbReference>
<dbReference type="EMBL" id="JAVREJ010000009">
    <property type="protein sequence ID" value="MDT0350835.1"/>
    <property type="molecule type" value="Genomic_DNA"/>
</dbReference>
<dbReference type="InterPro" id="IPR004718">
    <property type="entry name" value="PTS_IIC_mtl"/>
</dbReference>
<evidence type="ECO:0000313" key="21">
    <source>
        <dbReference type="Proteomes" id="UP001183202"/>
    </source>
</evidence>
<evidence type="ECO:0000256" key="16">
    <source>
        <dbReference type="SAM" id="MobiDB-lite"/>
    </source>
</evidence>
<evidence type="ECO:0000313" key="20">
    <source>
        <dbReference type="EMBL" id="MDT0350835.1"/>
    </source>
</evidence>
<keyword evidence="12 17" id="KW-0812">Transmembrane</keyword>
<evidence type="ECO:0000256" key="1">
    <source>
        <dbReference type="ARBA" id="ARBA00001655"/>
    </source>
</evidence>
<keyword evidence="7" id="KW-1003">Cell membrane</keyword>
<feature type="domain" description="PTS EIIC type-2" evidence="19">
    <location>
        <begin position="28"/>
        <end position="356"/>
    </location>
</feature>
<feature type="region of interest" description="Disordered" evidence="16">
    <location>
        <begin position="359"/>
        <end position="394"/>
    </location>
</feature>
<proteinExistence type="predicted"/>
<dbReference type="PANTHER" id="PTHR30181:SF2">
    <property type="entry name" value="PTS SYSTEM MANNITOL-SPECIFIC EIICBA COMPONENT"/>
    <property type="match status" value="1"/>
</dbReference>
<feature type="transmembrane region" description="Helical" evidence="17">
    <location>
        <begin position="94"/>
        <end position="124"/>
    </location>
</feature>
<feature type="transmembrane region" description="Helical" evidence="17">
    <location>
        <begin position="259"/>
        <end position="278"/>
    </location>
</feature>
<keyword evidence="8" id="KW-0597">Phosphoprotein</keyword>
<feature type="transmembrane region" description="Helical" evidence="17">
    <location>
        <begin position="144"/>
        <end position="164"/>
    </location>
</feature>
<evidence type="ECO:0000256" key="5">
    <source>
        <dbReference type="ARBA" id="ARBA00021825"/>
    </source>
</evidence>
<evidence type="ECO:0000256" key="6">
    <source>
        <dbReference type="ARBA" id="ARBA00022448"/>
    </source>
</evidence>
<feature type="domain" description="PTS EIIB type-2" evidence="18">
    <location>
        <begin position="430"/>
        <end position="519"/>
    </location>
</feature>
<dbReference type="PROSITE" id="PS51099">
    <property type="entry name" value="PTS_EIIB_TYPE_2"/>
    <property type="match status" value="1"/>
</dbReference>
<keyword evidence="11" id="KW-0598">Phosphotransferase system</keyword>
<dbReference type="CDD" id="cd05567">
    <property type="entry name" value="PTS_IIB_mannitol"/>
    <property type="match status" value="1"/>
</dbReference>
<feature type="transmembrane region" description="Helical" evidence="17">
    <location>
        <begin position="285"/>
        <end position="309"/>
    </location>
</feature>
<keyword evidence="6" id="KW-0813">Transport</keyword>
<feature type="transmembrane region" description="Helical" evidence="17">
    <location>
        <begin position="32"/>
        <end position="58"/>
    </location>
</feature>
<dbReference type="InterPro" id="IPR029503">
    <property type="entry name" value="PTS_EIIB_mannitol"/>
</dbReference>
<evidence type="ECO:0000256" key="4">
    <source>
        <dbReference type="ARBA" id="ARBA00011909"/>
    </source>
</evidence>
<evidence type="ECO:0000256" key="13">
    <source>
        <dbReference type="ARBA" id="ARBA00022989"/>
    </source>
</evidence>
<dbReference type="PANTHER" id="PTHR30181">
    <property type="entry name" value="MANNITOL PERMEASE IIC COMPONENT"/>
    <property type="match status" value="1"/>
</dbReference>
<dbReference type="InterPro" id="IPR013014">
    <property type="entry name" value="PTS_EIIC_2"/>
</dbReference>
<comment type="catalytic activity">
    <reaction evidence="1">
        <text>D-mannitol(out) + N(pros)-phospho-L-histidyl-[protein] = D-mannitol 1-phosphate(in) + L-histidyl-[protein]</text>
        <dbReference type="Rhea" id="RHEA:33363"/>
        <dbReference type="Rhea" id="RHEA-COMP:9745"/>
        <dbReference type="Rhea" id="RHEA-COMP:9746"/>
        <dbReference type="ChEBI" id="CHEBI:16899"/>
        <dbReference type="ChEBI" id="CHEBI:29979"/>
        <dbReference type="ChEBI" id="CHEBI:61381"/>
        <dbReference type="ChEBI" id="CHEBI:64837"/>
        <dbReference type="EC" id="2.7.1.197"/>
    </reaction>
</comment>
<evidence type="ECO:0000256" key="7">
    <source>
        <dbReference type="ARBA" id="ARBA00022475"/>
    </source>
</evidence>
<sequence length="522" mass="52816">MAAVTDAGSASDLKHLQGGGFRARVQRFGGHLAGMIMPNIGAFIAWGLITALFIPTGWTPNETIGQLVSPMITYLLPLLIGYTGGHMVHGRRGAVIGAVATIGVIVGAEVPMFLGAMIMGPLAAYLLKLIDNALHGKVKAGFEMLVANFSLGILGGIMAIIGLLGVGPIVTSLTRIAGVGVNALVTSGLLPLASIIVEPAKVLFLNNAINQGILTPLGLVQASETGKSILFMVESNPGPGLGVLVAYLLFGPKRLRPSVPGAILVHFFGGIHEIYFPYILMKPRLILATICGGAAGIATALVTGAGLVASPSPGSIIAYTLVTPRGGFLGVYASILVATLVSLAVASALLGFGRKAGDDEDVPGAETSDAPATDPGADADGLAPTTPAAAGDTAPSAVPVAAGAAAAGAAGAAGAASTDTRPSVNGKDVRKLIVACDAGMGSSVMLASQMRKKLKPYNVEVEHSPVNSIPGDAQVVLTQGELADRARNIAPNAVVVPFKQFMGDPAFTRIENAIKDGGEIRG</sequence>
<evidence type="ECO:0000256" key="14">
    <source>
        <dbReference type="ARBA" id="ARBA00023136"/>
    </source>
</evidence>
<dbReference type="NCBIfam" id="TIGR00851">
    <property type="entry name" value="mtlA"/>
    <property type="match status" value="1"/>
</dbReference>
<organism evidence="20 21">
    <name type="scientific">Pseudonocardia charpentierae</name>
    <dbReference type="NCBI Taxonomy" id="3075545"/>
    <lineage>
        <taxon>Bacteria</taxon>
        <taxon>Bacillati</taxon>
        <taxon>Actinomycetota</taxon>
        <taxon>Actinomycetes</taxon>
        <taxon>Pseudonocardiales</taxon>
        <taxon>Pseudonocardiaceae</taxon>
        <taxon>Pseudonocardia</taxon>
    </lineage>
</organism>
<keyword evidence="9" id="KW-0762">Sugar transport</keyword>
<dbReference type="Pfam" id="PF02378">
    <property type="entry name" value="PTS_EIIC"/>
    <property type="match status" value="1"/>
</dbReference>
<feature type="compositionally biased region" description="Low complexity" evidence="16">
    <location>
        <begin position="369"/>
        <end position="394"/>
    </location>
</feature>
<evidence type="ECO:0000256" key="15">
    <source>
        <dbReference type="ARBA" id="ARBA00033349"/>
    </source>
</evidence>
<dbReference type="InterPro" id="IPR050893">
    <property type="entry name" value="Sugar_PTS"/>
</dbReference>
<dbReference type="Proteomes" id="UP001183202">
    <property type="component" value="Unassembled WGS sequence"/>
</dbReference>
<evidence type="ECO:0000259" key="18">
    <source>
        <dbReference type="PROSITE" id="PS51099"/>
    </source>
</evidence>
<dbReference type="Gene3D" id="3.40.50.2300">
    <property type="match status" value="1"/>
</dbReference>
<feature type="transmembrane region" description="Helical" evidence="17">
    <location>
        <begin position="176"/>
        <end position="197"/>
    </location>
</feature>
<feature type="transmembrane region" description="Helical" evidence="17">
    <location>
        <begin position="64"/>
        <end position="82"/>
    </location>
</feature>
<dbReference type="InterPro" id="IPR013011">
    <property type="entry name" value="PTS_EIIB_2"/>
</dbReference>
<comment type="function">
    <text evidence="2">The phosphoenolpyruvate-dependent sugar phosphotransferase system (sugar PTS), a major carbohydrate active transport system, catalyzes the phosphorylation of incoming sugar substrates concomitantly with their translocation across the cell membrane. The enzyme II CmtAB PTS system is involved in D-mannitol transport.</text>
</comment>
<keyword evidence="14 17" id="KW-0472">Membrane</keyword>
<dbReference type="InterPro" id="IPR036095">
    <property type="entry name" value="PTS_EIIB-like_sf"/>
</dbReference>
<protein>
    <recommendedName>
        <fullName evidence="5">PTS system mannitol-specific EIICB component</fullName>
        <ecNumber evidence="4">2.7.1.197</ecNumber>
    </recommendedName>
    <alternativeName>
        <fullName evidence="15">EIICB-Mtl</fullName>
    </alternativeName>
</protein>
<comment type="subcellular location">
    <subcellularLocation>
        <location evidence="3">Cell membrane</location>
        <topology evidence="3">Multi-pass membrane protein</topology>
    </subcellularLocation>
</comment>
<keyword evidence="21" id="KW-1185">Reference proteome</keyword>
<evidence type="ECO:0000256" key="8">
    <source>
        <dbReference type="ARBA" id="ARBA00022553"/>
    </source>
</evidence>
<evidence type="ECO:0000256" key="3">
    <source>
        <dbReference type="ARBA" id="ARBA00004651"/>
    </source>
</evidence>
<accession>A0ABU2NA59</accession>
<name>A0ABU2NA59_9PSEU</name>
<evidence type="ECO:0000256" key="9">
    <source>
        <dbReference type="ARBA" id="ARBA00022597"/>
    </source>
</evidence>
<evidence type="ECO:0000256" key="10">
    <source>
        <dbReference type="ARBA" id="ARBA00022679"/>
    </source>
</evidence>
<evidence type="ECO:0000256" key="11">
    <source>
        <dbReference type="ARBA" id="ARBA00022683"/>
    </source>
</evidence>
<evidence type="ECO:0000256" key="17">
    <source>
        <dbReference type="SAM" id="Phobius"/>
    </source>
</evidence>
<gene>
    <name evidence="20" type="ORF">RM445_14985</name>
</gene>
<evidence type="ECO:0000256" key="12">
    <source>
        <dbReference type="ARBA" id="ARBA00022692"/>
    </source>
</evidence>
<keyword evidence="10" id="KW-0808">Transferase</keyword>
<comment type="caution">
    <text evidence="20">The sequence shown here is derived from an EMBL/GenBank/DDBJ whole genome shotgun (WGS) entry which is preliminary data.</text>
</comment>